<protein>
    <submittedName>
        <fullName evidence="2">Folate-binding protein YgfZ</fullName>
    </submittedName>
</protein>
<dbReference type="GO" id="GO:0016226">
    <property type="term" value="P:iron-sulfur cluster assembly"/>
    <property type="evidence" value="ECO:0007669"/>
    <property type="project" value="TreeGrafter"/>
</dbReference>
<gene>
    <name evidence="2" type="ORF">E6C64_14245</name>
</gene>
<evidence type="ECO:0000313" key="2">
    <source>
        <dbReference type="EMBL" id="THG30247.1"/>
    </source>
</evidence>
<dbReference type="PANTHER" id="PTHR22602">
    <property type="entry name" value="TRANSFERASE CAF17, MITOCHONDRIAL-RELATED"/>
    <property type="match status" value="1"/>
</dbReference>
<organism evidence="2 3">
    <name type="scientific">Naasia lichenicola</name>
    <dbReference type="NCBI Taxonomy" id="2565933"/>
    <lineage>
        <taxon>Bacteria</taxon>
        <taxon>Bacillati</taxon>
        <taxon>Actinomycetota</taxon>
        <taxon>Actinomycetes</taxon>
        <taxon>Micrococcales</taxon>
        <taxon>Microbacteriaceae</taxon>
        <taxon>Naasia</taxon>
    </lineage>
</organism>
<keyword evidence="3" id="KW-1185">Reference proteome</keyword>
<dbReference type="RefSeq" id="WP_136428718.1">
    <property type="nucleotide sequence ID" value="NZ_SSSM01000005.1"/>
</dbReference>
<dbReference type="AlphaFoldDB" id="A0A4V6RZ06"/>
<dbReference type="PANTHER" id="PTHR22602:SF0">
    <property type="entry name" value="TRANSFERASE CAF17, MITOCHONDRIAL-RELATED"/>
    <property type="match status" value="1"/>
</dbReference>
<proteinExistence type="predicted"/>
<evidence type="ECO:0000256" key="1">
    <source>
        <dbReference type="ARBA" id="ARBA00022946"/>
    </source>
</evidence>
<dbReference type="NCBIfam" id="TIGR03317">
    <property type="entry name" value="ygfZ_signature"/>
    <property type="match status" value="1"/>
</dbReference>
<dbReference type="InterPro" id="IPR017703">
    <property type="entry name" value="YgfZ/GCV_T_CS"/>
</dbReference>
<dbReference type="EMBL" id="SSSM01000005">
    <property type="protein sequence ID" value="THG30247.1"/>
    <property type="molecule type" value="Genomic_DNA"/>
</dbReference>
<reference evidence="2 3" key="1">
    <citation type="submission" date="2019-04" db="EMBL/GenBank/DDBJ databases">
        <authorList>
            <person name="Jiang L."/>
        </authorList>
    </citation>
    <scope>NUCLEOTIDE SEQUENCE [LARGE SCALE GENOMIC DNA]</scope>
    <source>
        <strain evidence="2 3">YIM 131853</strain>
    </source>
</reference>
<sequence length="375" mass="39429">MGAGASPLLGLPAAVAAEGIDSGVVAHYGNPLGEQRLLASGTALAQVARGVVTVSGPDRLSWLDSLTSQSIARLAPGESAESLLLDPQGRVEHDIRIVDDGVTAWLILERPQTAALAAFLSRMRFMLRVEIADVSDQHAVIGSLDADLARRILGDDVIVSWQDPWRTGSIGGVSYARAAAEHPGADWTWSETVVPVGALDRLAAAVIGAEVRVAGSLAVDALRIAAWRPRLGVDTDERTIPHELDWLRSAVHLSKGCYRGQETVAKVHNLGRPPRRIVMLDLDGSEGIVVPAGAPVLALRQGEQVEAGAITSSAIHYELGPIALAVIRRAVDPDEILTVVADGASIAARQEIIVPADAGPAVTDIPRLPRLGRPA</sequence>
<dbReference type="OrthoDB" id="9796287at2"/>
<dbReference type="Proteomes" id="UP000309133">
    <property type="component" value="Unassembled WGS sequence"/>
</dbReference>
<keyword evidence="1" id="KW-0809">Transit peptide</keyword>
<dbReference type="Gene3D" id="3.30.1360.120">
    <property type="entry name" value="Probable tRNA modification gtpase trme, domain 1"/>
    <property type="match status" value="1"/>
</dbReference>
<name>A0A4V6RZ06_9MICO</name>
<comment type="caution">
    <text evidence="2">The sequence shown here is derived from an EMBL/GenBank/DDBJ whole genome shotgun (WGS) entry which is preliminary data.</text>
</comment>
<dbReference type="SUPFAM" id="SSF103025">
    <property type="entry name" value="Folate-binding domain"/>
    <property type="match status" value="1"/>
</dbReference>
<accession>A0A4V6RZ06</accession>
<evidence type="ECO:0000313" key="3">
    <source>
        <dbReference type="Proteomes" id="UP000309133"/>
    </source>
</evidence>
<dbReference type="InterPro" id="IPR045179">
    <property type="entry name" value="YgfZ/GcvT"/>
</dbReference>
<dbReference type="InterPro" id="IPR027266">
    <property type="entry name" value="TrmE/GcvT-like"/>
</dbReference>